<dbReference type="EMBL" id="LJIJ01000899">
    <property type="protein sequence ID" value="ODM93877.1"/>
    <property type="molecule type" value="Genomic_DNA"/>
</dbReference>
<organism evidence="1 2">
    <name type="scientific">Orchesella cincta</name>
    <name type="common">Springtail</name>
    <name type="synonym">Podura cincta</name>
    <dbReference type="NCBI Taxonomy" id="48709"/>
    <lineage>
        <taxon>Eukaryota</taxon>
        <taxon>Metazoa</taxon>
        <taxon>Ecdysozoa</taxon>
        <taxon>Arthropoda</taxon>
        <taxon>Hexapoda</taxon>
        <taxon>Collembola</taxon>
        <taxon>Entomobryomorpha</taxon>
        <taxon>Entomobryoidea</taxon>
        <taxon>Orchesellidae</taxon>
        <taxon>Orchesellinae</taxon>
        <taxon>Orchesella</taxon>
    </lineage>
</organism>
<sequence length="203" mass="22490">MGVFVNDLIKFNTLDTDVVDGTNDTNYGAAKDFDDEFVIIESKSNNSINAPATETILIQYFHTPAEENIIFTVTLLQMLVQFLSTSETLAAAGNSFFAGYEFVRRSGTMLCRNSHQRRLIQSLEWSFSSTNPSVMSANSFFTIDRQTILGAFTAVAGFFSLIIQLQVDTAETKIQFVNLTACKAIGDSFELVRGECVGNQEKE</sequence>
<accession>A0A1D2MLK5</accession>
<dbReference type="AlphaFoldDB" id="A0A1D2MLK5"/>
<gene>
    <name evidence="1" type="ORF">Ocin01_12810</name>
</gene>
<evidence type="ECO:0000313" key="2">
    <source>
        <dbReference type="Proteomes" id="UP000094527"/>
    </source>
</evidence>
<protein>
    <submittedName>
        <fullName evidence="1">Uncharacterized protein</fullName>
    </submittedName>
</protein>
<dbReference type="Proteomes" id="UP000094527">
    <property type="component" value="Unassembled WGS sequence"/>
</dbReference>
<keyword evidence="2" id="KW-1185">Reference proteome</keyword>
<name>A0A1D2MLK5_ORCCI</name>
<evidence type="ECO:0000313" key="1">
    <source>
        <dbReference type="EMBL" id="ODM93877.1"/>
    </source>
</evidence>
<reference evidence="1 2" key="1">
    <citation type="journal article" date="2016" name="Genome Biol. Evol.">
        <title>Gene Family Evolution Reflects Adaptation to Soil Environmental Stressors in the Genome of the Collembolan Orchesella cincta.</title>
        <authorList>
            <person name="Faddeeva-Vakhrusheva A."/>
            <person name="Derks M.F."/>
            <person name="Anvar S.Y."/>
            <person name="Agamennone V."/>
            <person name="Suring W."/>
            <person name="Smit S."/>
            <person name="van Straalen N.M."/>
            <person name="Roelofs D."/>
        </authorList>
    </citation>
    <scope>NUCLEOTIDE SEQUENCE [LARGE SCALE GENOMIC DNA]</scope>
    <source>
        <tissue evidence="1">Mixed pool</tissue>
    </source>
</reference>
<comment type="caution">
    <text evidence="1">The sequence shown here is derived from an EMBL/GenBank/DDBJ whole genome shotgun (WGS) entry which is preliminary data.</text>
</comment>
<proteinExistence type="predicted"/>
<dbReference type="OrthoDB" id="8295940at2759"/>